<evidence type="ECO:0000256" key="1">
    <source>
        <dbReference type="SAM" id="SignalP"/>
    </source>
</evidence>
<protein>
    <submittedName>
        <fullName evidence="2">(California timema) hypothetical protein</fullName>
    </submittedName>
</protein>
<keyword evidence="1" id="KW-0732">Signal</keyword>
<sequence length="224" mass="24296">MNSSSNMSSPWGAVLLLLLALAALAQDIEGERDGKWFIGGKTVTKTIKQKVVFTEMTPSSCVVVERSLPPCRNLRQLRIEPASTYGRITPTATPVEPRGWSWFQDTPSSVKSGPALEASEPEVTKTNDWGSFFGYTTVTRHVVESQTRKMADPANVVTFSVTGCEPSRLPFDLDFCGEALRKKGTITIKESLVHEGPTHPPPEATPAIDPRAGVVGEVVVDLEA</sequence>
<evidence type="ECO:0000313" key="2">
    <source>
        <dbReference type="EMBL" id="CAD7575153.1"/>
    </source>
</evidence>
<feature type="signal peptide" evidence="1">
    <location>
        <begin position="1"/>
        <end position="25"/>
    </location>
</feature>
<dbReference type="AlphaFoldDB" id="A0A7R9P9Z5"/>
<accession>A0A7R9P9Z5</accession>
<gene>
    <name evidence="2" type="ORF">TCMB3V08_LOCUS7751</name>
</gene>
<name>A0A7R9P9Z5_TIMCA</name>
<organism evidence="2">
    <name type="scientific">Timema californicum</name>
    <name type="common">California timema</name>
    <name type="synonym">Walking stick</name>
    <dbReference type="NCBI Taxonomy" id="61474"/>
    <lineage>
        <taxon>Eukaryota</taxon>
        <taxon>Metazoa</taxon>
        <taxon>Ecdysozoa</taxon>
        <taxon>Arthropoda</taxon>
        <taxon>Hexapoda</taxon>
        <taxon>Insecta</taxon>
        <taxon>Pterygota</taxon>
        <taxon>Neoptera</taxon>
        <taxon>Polyneoptera</taxon>
        <taxon>Phasmatodea</taxon>
        <taxon>Timematodea</taxon>
        <taxon>Timematoidea</taxon>
        <taxon>Timematidae</taxon>
        <taxon>Timema</taxon>
    </lineage>
</organism>
<proteinExistence type="predicted"/>
<feature type="chain" id="PRO_5031304403" evidence="1">
    <location>
        <begin position="26"/>
        <end position="224"/>
    </location>
</feature>
<dbReference type="EMBL" id="OE182963">
    <property type="protein sequence ID" value="CAD7575153.1"/>
    <property type="molecule type" value="Genomic_DNA"/>
</dbReference>
<reference evidence="2" key="1">
    <citation type="submission" date="2020-11" db="EMBL/GenBank/DDBJ databases">
        <authorList>
            <person name="Tran Van P."/>
        </authorList>
    </citation>
    <scope>NUCLEOTIDE SEQUENCE</scope>
</reference>